<keyword evidence="4" id="KW-0378">Hydrolase</keyword>
<organism evidence="6">
    <name type="scientific">marine metagenome</name>
    <dbReference type="NCBI Taxonomy" id="408172"/>
    <lineage>
        <taxon>unclassified sequences</taxon>
        <taxon>metagenomes</taxon>
        <taxon>ecological metagenomes</taxon>
    </lineage>
</organism>
<feature type="non-terminal residue" evidence="6">
    <location>
        <position position="1"/>
    </location>
</feature>
<dbReference type="PRINTS" id="PR00599">
    <property type="entry name" value="MAPEPTIDASE"/>
</dbReference>
<gene>
    <name evidence="6" type="ORF">METZ01_LOCUS18526</name>
</gene>
<dbReference type="GO" id="GO:0006508">
    <property type="term" value="P:proteolysis"/>
    <property type="evidence" value="ECO:0007669"/>
    <property type="project" value="UniProtKB-KW"/>
</dbReference>
<feature type="domain" description="Peptidase M24" evidence="5">
    <location>
        <begin position="10"/>
        <end position="238"/>
    </location>
</feature>
<keyword evidence="2" id="KW-0645">Protease</keyword>
<keyword evidence="1" id="KW-0031">Aminopeptidase</keyword>
<proteinExistence type="inferred from homology"/>
<dbReference type="InterPro" id="IPR036005">
    <property type="entry name" value="Creatinase/aminopeptidase-like"/>
</dbReference>
<dbReference type="CDD" id="cd01086">
    <property type="entry name" value="MetAP1"/>
    <property type="match status" value="1"/>
</dbReference>
<evidence type="ECO:0000259" key="5">
    <source>
        <dbReference type="Pfam" id="PF00557"/>
    </source>
</evidence>
<dbReference type="GO" id="GO:0070006">
    <property type="term" value="F:metalloaminopeptidase activity"/>
    <property type="evidence" value="ECO:0007669"/>
    <property type="project" value="InterPro"/>
</dbReference>
<evidence type="ECO:0000256" key="4">
    <source>
        <dbReference type="ARBA" id="ARBA00022801"/>
    </source>
</evidence>
<dbReference type="Gene3D" id="3.90.230.10">
    <property type="entry name" value="Creatinase/methionine aminopeptidase superfamily"/>
    <property type="match status" value="1"/>
</dbReference>
<accession>A0A381PFA5</accession>
<dbReference type="EMBL" id="UINC01000965">
    <property type="protein sequence ID" value="SUZ65672.1"/>
    <property type="molecule type" value="Genomic_DNA"/>
</dbReference>
<dbReference type="GO" id="GO:0005829">
    <property type="term" value="C:cytosol"/>
    <property type="evidence" value="ECO:0007669"/>
    <property type="project" value="TreeGrafter"/>
</dbReference>
<protein>
    <recommendedName>
        <fullName evidence="5">Peptidase M24 domain-containing protein</fullName>
    </recommendedName>
</protein>
<evidence type="ECO:0000256" key="3">
    <source>
        <dbReference type="ARBA" id="ARBA00022723"/>
    </source>
</evidence>
<dbReference type="InterPro" id="IPR002467">
    <property type="entry name" value="Pept_M24A_MAP1"/>
</dbReference>
<reference evidence="6" key="1">
    <citation type="submission" date="2018-05" db="EMBL/GenBank/DDBJ databases">
        <authorList>
            <person name="Lanie J.A."/>
            <person name="Ng W.-L."/>
            <person name="Kazmierczak K.M."/>
            <person name="Andrzejewski T.M."/>
            <person name="Davidsen T.M."/>
            <person name="Wayne K.J."/>
            <person name="Tettelin H."/>
            <person name="Glass J.I."/>
            <person name="Rusch D."/>
            <person name="Podicherti R."/>
            <person name="Tsui H.-C.T."/>
            <person name="Winkler M.E."/>
        </authorList>
    </citation>
    <scope>NUCLEOTIDE SEQUENCE</scope>
</reference>
<dbReference type="PANTHER" id="PTHR43330">
    <property type="entry name" value="METHIONINE AMINOPEPTIDASE"/>
    <property type="match status" value="1"/>
</dbReference>
<dbReference type="SUPFAM" id="SSF55920">
    <property type="entry name" value="Creatinase/aminopeptidase"/>
    <property type="match status" value="1"/>
</dbReference>
<evidence type="ECO:0000256" key="1">
    <source>
        <dbReference type="ARBA" id="ARBA00022438"/>
    </source>
</evidence>
<dbReference type="NCBIfam" id="TIGR00500">
    <property type="entry name" value="met_pdase_I"/>
    <property type="match status" value="1"/>
</dbReference>
<dbReference type="Pfam" id="PF00557">
    <property type="entry name" value="Peptidase_M24"/>
    <property type="match status" value="1"/>
</dbReference>
<dbReference type="PANTHER" id="PTHR43330:SF27">
    <property type="entry name" value="METHIONINE AMINOPEPTIDASE"/>
    <property type="match status" value="1"/>
</dbReference>
<dbReference type="HAMAP" id="MF_01974">
    <property type="entry name" value="MetAP_1"/>
    <property type="match status" value="1"/>
</dbReference>
<dbReference type="InterPro" id="IPR000994">
    <property type="entry name" value="Pept_M24"/>
</dbReference>
<keyword evidence="3" id="KW-0479">Metal-binding</keyword>
<name>A0A381PFA5_9ZZZZ</name>
<evidence type="ECO:0000256" key="2">
    <source>
        <dbReference type="ARBA" id="ARBA00022670"/>
    </source>
</evidence>
<evidence type="ECO:0000313" key="6">
    <source>
        <dbReference type="EMBL" id="SUZ65672.1"/>
    </source>
</evidence>
<dbReference type="GO" id="GO:0046872">
    <property type="term" value="F:metal ion binding"/>
    <property type="evidence" value="ECO:0007669"/>
    <property type="project" value="UniProtKB-KW"/>
</dbReference>
<dbReference type="InterPro" id="IPR001714">
    <property type="entry name" value="Pept_M24_MAP"/>
</dbReference>
<dbReference type="AlphaFoldDB" id="A0A381PFA5"/>
<sequence>VHTRTQREIEKIAKSCQIVADTLIMLEKHIVSGTKVSELDRMAEEFIRSRGARPAFKGYMGYPATLCISIDDAVVHGIPGENILQGGQIVGIDCGAELNGYYGDHARTFAVGKVDAEKEKLMAVTRESLNRAIEQAVPGNYVGDIGYAVQSYVESNGFSVVRELVGHGIGTELHEEPQIPNYGQEKQGHPLCPGMCIAIEPMINAGAKEVFTAQDGWTIMTRDGKASAHYEHTIAITKDAPQILSVGSDG</sequence>